<gene>
    <name evidence="1" type="ORF">IHE45_03G034000</name>
</gene>
<keyword evidence="1" id="KW-0418">Kinase</keyword>
<evidence type="ECO:0000313" key="2">
    <source>
        <dbReference type="Proteomes" id="UP000827976"/>
    </source>
</evidence>
<dbReference type="Proteomes" id="UP000827976">
    <property type="component" value="Chromosome 3"/>
</dbReference>
<protein>
    <submittedName>
        <fullName evidence="1">Non-specific serine/threonine protein kinase protein</fullName>
        <ecNumber evidence="1">2.7.11.1</ecNumber>
    </submittedName>
</protein>
<dbReference type="EMBL" id="CM037013">
    <property type="protein sequence ID" value="KAH7688440.1"/>
    <property type="molecule type" value="Genomic_DNA"/>
</dbReference>
<reference evidence="2" key="1">
    <citation type="journal article" date="2022" name="Nat. Commun.">
        <title>Chromosome evolution and the genetic basis of agronomically important traits in greater yam.</title>
        <authorList>
            <person name="Bredeson J.V."/>
            <person name="Lyons J.B."/>
            <person name="Oniyinde I.O."/>
            <person name="Okereke N.R."/>
            <person name="Kolade O."/>
            <person name="Nnabue I."/>
            <person name="Nwadili C.O."/>
            <person name="Hribova E."/>
            <person name="Parker M."/>
            <person name="Nwogha J."/>
            <person name="Shu S."/>
            <person name="Carlson J."/>
            <person name="Kariba R."/>
            <person name="Muthemba S."/>
            <person name="Knop K."/>
            <person name="Barton G.J."/>
            <person name="Sherwood A.V."/>
            <person name="Lopez-Montes A."/>
            <person name="Asiedu R."/>
            <person name="Jamnadass R."/>
            <person name="Muchugi A."/>
            <person name="Goodstein D."/>
            <person name="Egesi C.N."/>
            <person name="Featherston J."/>
            <person name="Asfaw A."/>
            <person name="Simpson G.G."/>
            <person name="Dolezel J."/>
            <person name="Hendre P.S."/>
            <person name="Van Deynze A."/>
            <person name="Kumar P.L."/>
            <person name="Obidiegwu J.E."/>
            <person name="Bhattacharjee R."/>
            <person name="Rokhsar D.S."/>
        </authorList>
    </citation>
    <scope>NUCLEOTIDE SEQUENCE [LARGE SCALE GENOMIC DNA]</scope>
    <source>
        <strain evidence="2">cv. TDa95/00328</strain>
    </source>
</reference>
<organism evidence="1 2">
    <name type="scientific">Dioscorea alata</name>
    <name type="common">Purple yam</name>
    <dbReference type="NCBI Taxonomy" id="55571"/>
    <lineage>
        <taxon>Eukaryota</taxon>
        <taxon>Viridiplantae</taxon>
        <taxon>Streptophyta</taxon>
        <taxon>Embryophyta</taxon>
        <taxon>Tracheophyta</taxon>
        <taxon>Spermatophyta</taxon>
        <taxon>Magnoliopsida</taxon>
        <taxon>Liliopsida</taxon>
        <taxon>Dioscoreales</taxon>
        <taxon>Dioscoreaceae</taxon>
        <taxon>Dioscorea</taxon>
    </lineage>
</organism>
<keyword evidence="2" id="KW-1185">Reference proteome</keyword>
<proteinExistence type="predicted"/>
<comment type="caution">
    <text evidence="1">The sequence shown here is derived from an EMBL/GenBank/DDBJ whole genome shotgun (WGS) entry which is preliminary data.</text>
</comment>
<sequence>MMWICLYLTLYFDVVASGALARLSKIENLDLSYNYFDTSIVPNLALLSSLKTLILSGSKMKGRLSLEEFSKLDKLELLDLRMNELYGDIPLMSNEWISLEGLSIKYNQLNGTSLEGLCMMKNLEELDISFNNLNSDIPDCFRYLSSLNYFDISHNQLETRFPSSIFENLTRLEFAAFSDNNFNGVLSVSSFANNAELKLLDLSNNYQLELETEDLVSPPLFQLEGIALTNCIVNKVSQSIPTFLSSQYMIEYIDLSSNNLKGNIPLWLLENKTNLTNLNLRDNSLTGSLILPSQSTNLKLFDVSNNKLTGEIPLSIGTVFPNLWYLNMSNNLLQGVIPPSVKNLSDLEYFDLSDNNLSGQFSNLLKELPNLYILDLSMNQFQGTLTPNNMTQFSLSCFLVNNNQLSGEIPTSLCDIPMLSFLDISENHFFGNLPSCIADILQLSVLNAAGNNLEGNLPNELCHMNQLESMDLSKNHFFGQVPSCFNMTHLEYLNLKDNELTGPFPNALSNLPLVTLDLGNNHFFGHIPSWIGTTLKLLKILSLKGNHFDGPISMQICNLRFLHILDISHNNLSGHIPSCLHNIGHNSNLNYQFTRTTQPQGGYNTELFPRDYITNVFFNSPEKLQAIIPEYIEFATKQRSDSFRGNILKNLSGLDLSCNQFTGMIPENMGQMTWLQALNLSNNRLTGPIPATLSSLREIESLDLSYNMLVGRIPPQLAELNYLEVFSVAYNNLSGPTIGLVAQFSTFNESSYEGNPYLCGPPLKKNCTSMTPSSPKQQGQLTNDIHDDKEEAKDRLILFASIALGFISGFWGLMALLFFKRNLRYSFFLAMDGYTEEALDMVKSLLSKMKSCW</sequence>
<name>A0ACB7WJQ5_DIOAL</name>
<keyword evidence="1" id="KW-0808">Transferase</keyword>
<keyword evidence="1" id="KW-0723">Serine/threonine-protein kinase</keyword>
<dbReference type="EC" id="2.7.11.1" evidence="1"/>
<evidence type="ECO:0000313" key="1">
    <source>
        <dbReference type="EMBL" id="KAH7688440.1"/>
    </source>
</evidence>
<accession>A0ACB7WJQ5</accession>